<accession>A0A1A9GH96</accession>
<evidence type="ECO:0000259" key="2">
    <source>
        <dbReference type="Pfam" id="PF00582"/>
    </source>
</evidence>
<dbReference type="KEGG" id="ndk:I601_0560"/>
<evidence type="ECO:0000313" key="4">
    <source>
        <dbReference type="Proteomes" id="UP000077868"/>
    </source>
</evidence>
<keyword evidence="4" id="KW-1185">Reference proteome</keyword>
<dbReference type="InterPro" id="IPR014729">
    <property type="entry name" value="Rossmann-like_a/b/a_fold"/>
</dbReference>
<feature type="domain" description="UspA" evidence="2">
    <location>
        <begin position="1"/>
        <end position="136"/>
    </location>
</feature>
<dbReference type="Gene3D" id="3.40.50.620">
    <property type="entry name" value="HUPs"/>
    <property type="match status" value="1"/>
</dbReference>
<dbReference type="PRINTS" id="PR01438">
    <property type="entry name" value="UNVRSLSTRESS"/>
</dbReference>
<dbReference type="InterPro" id="IPR006015">
    <property type="entry name" value="Universal_stress_UspA"/>
</dbReference>
<dbReference type="PANTHER" id="PTHR46268">
    <property type="entry name" value="STRESS RESPONSE PROTEIN NHAX"/>
    <property type="match status" value="1"/>
</dbReference>
<proteinExistence type="inferred from homology"/>
<dbReference type="AlphaFoldDB" id="A0A1A9GH96"/>
<evidence type="ECO:0000313" key="3">
    <source>
        <dbReference type="EMBL" id="ANH37012.1"/>
    </source>
</evidence>
<dbReference type="RefSeq" id="WP_068106140.1">
    <property type="nucleotide sequence ID" value="NZ_CP015079.1"/>
</dbReference>
<organism evidence="3 4">
    <name type="scientific">Nocardioides dokdonensis FR1436</name>
    <dbReference type="NCBI Taxonomy" id="1300347"/>
    <lineage>
        <taxon>Bacteria</taxon>
        <taxon>Bacillati</taxon>
        <taxon>Actinomycetota</taxon>
        <taxon>Actinomycetes</taxon>
        <taxon>Propionibacteriales</taxon>
        <taxon>Nocardioidaceae</taxon>
        <taxon>Nocardioides</taxon>
    </lineage>
</organism>
<protein>
    <submittedName>
        <fullName evidence="3">Universal stress protein</fullName>
    </submittedName>
</protein>
<evidence type="ECO:0000256" key="1">
    <source>
        <dbReference type="ARBA" id="ARBA00008791"/>
    </source>
</evidence>
<dbReference type="Proteomes" id="UP000077868">
    <property type="component" value="Chromosome"/>
</dbReference>
<dbReference type="PATRIC" id="fig|1300347.3.peg.562"/>
<sequence length="139" mass="14057">MRTIIVGVDDSETAGRAAVTAAELARSTGARLHVVCAYAKESVTEVGDGSDHWHLTASGVAAGTAERVAAQLSSIASDIVGTAVEGKPADALVEAATETGADLIVVGNRRVQGPGRLLGSIATAVAHQAPCDVYIAHTR</sequence>
<dbReference type="CDD" id="cd00293">
    <property type="entry name" value="USP-like"/>
    <property type="match status" value="1"/>
</dbReference>
<dbReference type="InterPro" id="IPR006016">
    <property type="entry name" value="UspA"/>
</dbReference>
<name>A0A1A9GH96_9ACTN</name>
<dbReference type="Pfam" id="PF00582">
    <property type="entry name" value="Usp"/>
    <property type="match status" value="1"/>
</dbReference>
<dbReference type="EMBL" id="CP015079">
    <property type="protein sequence ID" value="ANH37012.1"/>
    <property type="molecule type" value="Genomic_DNA"/>
</dbReference>
<dbReference type="STRING" id="1300347.I601_0560"/>
<reference evidence="3 4" key="1">
    <citation type="submission" date="2016-03" db="EMBL/GenBank/DDBJ databases">
        <title>Complete genome sequence of a soil Actinobacterium, Nocardioides dokdonensis FR1436.</title>
        <authorList>
            <person name="Kwon S.-K."/>
            <person name="Kim K."/>
            <person name="Kim J.F."/>
        </authorList>
    </citation>
    <scope>NUCLEOTIDE SEQUENCE [LARGE SCALE GENOMIC DNA]</scope>
    <source>
        <strain evidence="3 4">FR1436</strain>
    </source>
</reference>
<dbReference type="OrthoDB" id="3427787at2"/>
<dbReference type="SUPFAM" id="SSF52402">
    <property type="entry name" value="Adenine nucleotide alpha hydrolases-like"/>
    <property type="match status" value="1"/>
</dbReference>
<gene>
    <name evidence="3" type="ORF">I601_0560</name>
</gene>
<comment type="similarity">
    <text evidence="1">Belongs to the universal stress protein A family.</text>
</comment>
<dbReference type="PANTHER" id="PTHR46268:SF6">
    <property type="entry name" value="UNIVERSAL STRESS PROTEIN UP12"/>
    <property type="match status" value="1"/>
</dbReference>